<dbReference type="GO" id="GO:0006546">
    <property type="term" value="P:glycine catabolic process"/>
    <property type="evidence" value="ECO:0007669"/>
    <property type="project" value="InterPro"/>
</dbReference>
<organism evidence="11 12">
    <name type="scientific">Trichosporon asahii var. asahii (strain ATCC 90039 / CBS 2479 / JCM 2466 / KCTC 7840 / NBRC 103889/ NCYC 2677 / UAMH 7654)</name>
    <name type="common">Yeast</name>
    <dbReference type="NCBI Taxonomy" id="1186058"/>
    <lineage>
        <taxon>Eukaryota</taxon>
        <taxon>Fungi</taxon>
        <taxon>Dikarya</taxon>
        <taxon>Basidiomycota</taxon>
        <taxon>Agaricomycotina</taxon>
        <taxon>Tremellomycetes</taxon>
        <taxon>Trichosporonales</taxon>
        <taxon>Trichosporonaceae</taxon>
        <taxon>Trichosporon</taxon>
    </lineage>
</organism>
<dbReference type="VEuPathDB" id="FungiDB:A1Q1_06274"/>
<evidence type="ECO:0000313" key="12">
    <source>
        <dbReference type="Proteomes" id="UP000002748"/>
    </source>
</evidence>
<keyword evidence="11" id="KW-0489">Methyltransferase</keyword>
<feature type="domain" description="Aminomethyltransferase C-terminal" evidence="10">
    <location>
        <begin position="325"/>
        <end position="406"/>
    </location>
</feature>
<comment type="similarity">
    <text evidence="1 8">Belongs to the GcvT family.</text>
</comment>
<dbReference type="GO" id="GO:0004047">
    <property type="term" value="F:aminomethyltransferase activity"/>
    <property type="evidence" value="ECO:0007669"/>
    <property type="project" value="UniProtKB-EC"/>
</dbReference>
<evidence type="ECO:0000259" key="10">
    <source>
        <dbReference type="Pfam" id="PF08669"/>
    </source>
</evidence>
<dbReference type="Gene3D" id="3.30.1360.120">
    <property type="entry name" value="Probable tRNA modification gtpase trme, domain 1"/>
    <property type="match status" value="1"/>
</dbReference>
<protein>
    <recommendedName>
        <fullName evidence="2 8">Aminomethyltransferase</fullName>
        <ecNumber evidence="2 8">2.1.2.10</ecNumber>
    </recommendedName>
    <alternativeName>
        <fullName evidence="5 8">Glycine cleavage system T protein</fullName>
    </alternativeName>
</protein>
<comment type="caution">
    <text evidence="11">The sequence shown here is derived from an EMBL/GenBank/DDBJ whole genome shotgun (WGS) entry which is preliminary data.</text>
</comment>
<accession>J5REA0</accession>
<dbReference type="GO" id="GO:0008483">
    <property type="term" value="F:transaminase activity"/>
    <property type="evidence" value="ECO:0007669"/>
    <property type="project" value="UniProtKB-KW"/>
</dbReference>
<evidence type="ECO:0000313" key="11">
    <source>
        <dbReference type="EMBL" id="EJT52168.1"/>
    </source>
</evidence>
<proteinExistence type="inferred from homology"/>
<evidence type="ECO:0000256" key="5">
    <source>
        <dbReference type="ARBA" id="ARBA00031395"/>
    </source>
</evidence>
<keyword evidence="4 8" id="KW-0808">Transferase</keyword>
<dbReference type="SUPFAM" id="SSF103025">
    <property type="entry name" value="Folate-binding domain"/>
    <property type="match status" value="1"/>
</dbReference>
<dbReference type="InterPro" id="IPR006223">
    <property type="entry name" value="GcvT"/>
</dbReference>
<comment type="catalytic activity">
    <reaction evidence="6 8">
        <text>N(6)-[(R)-S(8)-aminomethyldihydrolipoyl]-L-lysyl-[protein] + (6S)-5,6,7,8-tetrahydrofolate = N(6)-[(R)-dihydrolipoyl]-L-lysyl-[protein] + (6R)-5,10-methylene-5,6,7,8-tetrahydrofolate + NH4(+)</text>
        <dbReference type="Rhea" id="RHEA:16945"/>
        <dbReference type="Rhea" id="RHEA-COMP:10475"/>
        <dbReference type="Rhea" id="RHEA-COMP:10492"/>
        <dbReference type="ChEBI" id="CHEBI:15636"/>
        <dbReference type="ChEBI" id="CHEBI:28938"/>
        <dbReference type="ChEBI" id="CHEBI:57453"/>
        <dbReference type="ChEBI" id="CHEBI:83100"/>
        <dbReference type="ChEBI" id="CHEBI:83143"/>
        <dbReference type="EC" id="2.1.2.10"/>
    </reaction>
</comment>
<dbReference type="InterPro" id="IPR027266">
    <property type="entry name" value="TrmE/GcvT-like"/>
</dbReference>
<gene>
    <name evidence="11" type="ORF">A1Q1_06274</name>
</gene>
<dbReference type="Gene3D" id="2.40.30.110">
    <property type="entry name" value="Aminomethyltransferase beta-barrel domains"/>
    <property type="match status" value="1"/>
</dbReference>
<dbReference type="GO" id="GO:0032259">
    <property type="term" value="P:methylation"/>
    <property type="evidence" value="ECO:0007669"/>
    <property type="project" value="UniProtKB-KW"/>
</dbReference>
<keyword evidence="8" id="KW-0809">Transit peptide</keyword>
<dbReference type="EMBL" id="ALBS01000032">
    <property type="protein sequence ID" value="EJT52168.1"/>
    <property type="molecule type" value="Genomic_DNA"/>
</dbReference>
<dbReference type="GO" id="GO:0005960">
    <property type="term" value="C:glycine cleavage complex"/>
    <property type="evidence" value="ECO:0007669"/>
    <property type="project" value="InterPro"/>
</dbReference>
<dbReference type="NCBIfam" id="TIGR00528">
    <property type="entry name" value="gcvT"/>
    <property type="match status" value="1"/>
</dbReference>
<dbReference type="GeneID" id="25989786"/>
<dbReference type="Pfam" id="PF08669">
    <property type="entry name" value="GCV_T_C"/>
    <property type="match status" value="1"/>
</dbReference>
<feature type="binding site" evidence="7">
    <location>
        <position position="238"/>
    </location>
    <ligand>
        <name>substrate</name>
    </ligand>
</feature>
<dbReference type="GO" id="GO:0008168">
    <property type="term" value="F:methyltransferase activity"/>
    <property type="evidence" value="ECO:0007669"/>
    <property type="project" value="UniProtKB-KW"/>
</dbReference>
<comment type="subunit">
    <text evidence="8">The glycine cleavage system is composed of four proteins: P, T, L and H.</text>
</comment>
<dbReference type="GO" id="GO:0005739">
    <property type="term" value="C:mitochondrion"/>
    <property type="evidence" value="ECO:0007669"/>
    <property type="project" value="UniProtKB-SubCell"/>
</dbReference>
<dbReference type="AlphaFoldDB" id="J5REA0"/>
<evidence type="ECO:0000256" key="8">
    <source>
        <dbReference type="RuleBase" id="RU003981"/>
    </source>
</evidence>
<dbReference type="EC" id="2.1.2.10" evidence="2 8"/>
<dbReference type="InterPro" id="IPR028896">
    <property type="entry name" value="GcvT/YgfZ/DmdA"/>
</dbReference>
<dbReference type="OrthoDB" id="10263536at2759"/>
<dbReference type="Gene3D" id="4.10.1250.10">
    <property type="entry name" value="Aminomethyltransferase fragment"/>
    <property type="match status" value="1"/>
</dbReference>
<comment type="function">
    <text evidence="8">The glycine cleavage system catalyzes the degradation of glycine.</text>
</comment>
<sequence length="412" mass="44645">MLRSRAATAIARTQARPVQGRLVLRGFASTPAFAEETPLYDFNVSRGGKMVPFAGFSMPLSYGDVGQVTAHKHVRSDAGLFDVSHMLQHIFSGPGATAFLESLTPTALSALPEHGSSLTVLLNDEGGIIDDSIMTRHPNGAWYVVTNAGRIDEDVAHIKKELEKWEKDHPDQKVEWKTLDGYGLVALQGPKAAEELQKLTDYDLSTLKFGQSTYANVGKDKVRCHIARGGYTGEDGFEQISIPPEAAVALTEEITALPSVELIGLGARDSLRLEAGMCLYGHDLNESISPIEGALAWLVSKDRRTPGGMKGSDRILRELKEGPARRRVGLEIKGSPAREGSKIFDTEGNEIGVVTSGIPSPTLGTNIATNIAMGYVKNGSHKKGTPLKVEVRKKLRDATVRPMPFVPAKYYK</sequence>
<dbReference type="SUPFAM" id="SSF101790">
    <property type="entry name" value="Aminomethyltransferase beta-barrel domain"/>
    <property type="match status" value="1"/>
</dbReference>
<dbReference type="NCBIfam" id="NF001567">
    <property type="entry name" value="PRK00389.1"/>
    <property type="match status" value="1"/>
</dbReference>
<feature type="domain" description="GCVT N-terminal" evidence="9">
    <location>
        <begin position="39"/>
        <end position="302"/>
    </location>
</feature>
<evidence type="ECO:0000256" key="6">
    <source>
        <dbReference type="ARBA" id="ARBA00047665"/>
    </source>
</evidence>
<evidence type="ECO:0000256" key="2">
    <source>
        <dbReference type="ARBA" id="ARBA00012616"/>
    </source>
</evidence>
<evidence type="ECO:0000256" key="4">
    <source>
        <dbReference type="ARBA" id="ARBA00022679"/>
    </source>
</evidence>
<dbReference type="FunFam" id="2.40.30.110:FF:000002">
    <property type="entry name" value="Aminomethyltransferase"/>
    <property type="match status" value="1"/>
</dbReference>
<keyword evidence="8" id="KW-0496">Mitochondrion</keyword>
<dbReference type="HOGENOM" id="CLU_007884_10_0_1"/>
<evidence type="ECO:0000256" key="1">
    <source>
        <dbReference type="ARBA" id="ARBA00008609"/>
    </source>
</evidence>
<dbReference type="InterPro" id="IPR013977">
    <property type="entry name" value="GcvT_C"/>
</dbReference>
<dbReference type="InterPro" id="IPR029043">
    <property type="entry name" value="GcvT/YgfZ_C"/>
</dbReference>
<dbReference type="Pfam" id="PF01571">
    <property type="entry name" value="GCV_T"/>
    <property type="match status" value="1"/>
</dbReference>
<comment type="subcellular location">
    <subcellularLocation>
        <location evidence="8">Mitochondrion</location>
    </subcellularLocation>
</comment>
<reference evidence="11 12" key="1">
    <citation type="journal article" date="2012" name="Eukaryot. Cell">
        <title>Draft genome sequence of CBS 2479, the standard type strain of Trichosporon asahii.</title>
        <authorList>
            <person name="Yang R.Y."/>
            <person name="Li H.T."/>
            <person name="Zhu H."/>
            <person name="Zhou G.P."/>
            <person name="Wang M."/>
            <person name="Wang L."/>
        </authorList>
    </citation>
    <scope>NUCLEOTIDE SEQUENCE [LARGE SCALE GENOMIC DNA]</scope>
    <source>
        <strain evidence="12">ATCC 90039 / CBS 2479 / JCM 2466 / KCTC 7840 / NCYC 2677 / UAMH 7654</strain>
    </source>
</reference>
<dbReference type="PANTHER" id="PTHR43757:SF2">
    <property type="entry name" value="AMINOMETHYLTRANSFERASE, MITOCHONDRIAL"/>
    <property type="match status" value="1"/>
</dbReference>
<evidence type="ECO:0000259" key="9">
    <source>
        <dbReference type="Pfam" id="PF01571"/>
    </source>
</evidence>
<dbReference type="KEGG" id="tasa:A1Q1_06274"/>
<dbReference type="FunFam" id="3.30.70.1400:FF:000001">
    <property type="entry name" value="Aminomethyltransferase"/>
    <property type="match status" value="1"/>
</dbReference>
<dbReference type="RefSeq" id="XP_014183353.1">
    <property type="nucleotide sequence ID" value="XM_014327878.1"/>
</dbReference>
<dbReference type="InterPro" id="IPR006222">
    <property type="entry name" value="GCVT_N"/>
</dbReference>
<dbReference type="PIRSF" id="PIRSF006487">
    <property type="entry name" value="GcvT"/>
    <property type="match status" value="1"/>
</dbReference>
<dbReference type="Gene3D" id="3.30.70.1400">
    <property type="entry name" value="Aminomethyltransferase beta-barrel domains"/>
    <property type="match status" value="1"/>
</dbReference>
<evidence type="ECO:0000256" key="7">
    <source>
        <dbReference type="PIRSR" id="PIRSR006487-1"/>
    </source>
</evidence>
<name>J5REA0_TRIAS</name>
<dbReference type="Proteomes" id="UP000002748">
    <property type="component" value="Unassembled WGS sequence"/>
</dbReference>
<keyword evidence="3 8" id="KW-0032">Aminotransferase</keyword>
<evidence type="ECO:0000256" key="3">
    <source>
        <dbReference type="ARBA" id="ARBA00022576"/>
    </source>
</evidence>
<dbReference type="PANTHER" id="PTHR43757">
    <property type="entry name" value="AMINOMETHYLTRANSFERASE"/>
    <property type="match status" value="1"/>
</dbReference>